<dbReference type="Proteomes" id="UP000437562">
    <property type="component" value="Unassembled WGS sequence"/>
</dbReference>
<evidence type="ECO:0008006" key="3">
    <source>
        <dbReference type="Google" id="ProtNLM"/>
    </source>
</evidence>
<dbReference type="EMBL" id="CABWMC010000004">
    <property type="protein sequence ID" value="VXB71611.1"/>
    <property type="molecule type" value="Genomic_DNA"/>
</dbReference>
<dbReference type="AlphaFoldDB" id="A0A653SWQ2"/>
<accession>A0A653SWQ2</accession>
<proteinExistence type="predicted"/>
<gene>
    <name evidence="1" type="ORF">BACI71_120213</name>
</gene>
<evidence type="ECO:0000313" key="1">
    <source>
        <dbReference type="EMBL" id="VXB71611.1"/>
    </source>
</evidence>
<organism evidence="1 2">
    <name type="scientific">Bacillus mycoides</name>
    <dbReference type="NCBI Taxonomy" id="1405"/>
    <lineage>
        <taxon>Bacteria</taxon>
        <taxon>Bacillati</taxon>
        <taxon>Bacillota</taxon>
        <taxon>Bacilli</taxon>
        <taxon>Bacillales</taxon>
        <taxon>Bacillaceae</taxon>
        <taxon>Bacillus</taxon>
        <taxon>Bacillus cereus group</taxon>
    </lineage>
</organism>
<name>A0A653SWQ2_BACMY</name>
<protein>
    <recommendedName>
        <fullName evidence="3">Transposase</fullName>
    </recommendedName>
</protein>
<reference evidence="1 2" key="1">
    <citation type="submission" date="2019-10" db="EMBL/GenBank/DDBJ databases">
        <authorList>
            <person name="Karimi E."/>
        </authorList>
    </citation>
    <scope>NUCLEOTIDE SEQUENCE [LARGE SCALE GENOMIC DNA]</scope>
    <source>
        <strain evidence="1">Bacillus sp. 71</strain>
    </source>
</reference>
<evidence type="ECO:0000313" key="2">
    <source>
        <dbReference type="Proteomes" id="UP000437562"/>
    </source>
</evidence>
<sequence length="56" mass="7062">MPLFFIREFLSRYLWANNQWGRTKNHWLKLHFMKAVKNHWEMIKVSLYTSPIFRIH</sequence>